<accession>A0A163JP07</accession>
<dbReference type="EMBL" id="JYNV01000103">
    <property type="protein sequence ID" value="KZM26484.1"/>
    <property type="molecule type" value="Genomic_DNA"/>
</dbReference>
<organism evidence="2 3">
    <name type="scientific">Didymella rabiei</name>
    <name type="common">Chickpea ascochyta blight fungus</name>
    <name type="synonym">Mycosphaerella rabiei</name>
    <dbReference type="NCBI Taxonomy" id="5454"/>
    <lineage>
        <taxon>Eukaryota</taxon>
        <taxon>Fungi</taxon>
        <taxon>Dikarya</taxon>
        <taxon>Ascomycota</taxon>
        <taxon>Pezizomycotina</taxon>
        <taxon>Dothideomycetes</taxon>
        <taxon>Pleosporomycetidae</taxon>
        <taxon>Pleosporales</taxon>
        <taxon>Pleosporineae</taxon>
        <taxon>Didymellaceae</taxon>
        <taxon>Ascochyta</taxon>
    </lineage>
</organism>
<evidence type="ECO:0000313" key="3">
    <source>
        <dbReference type="Proteomes" id="UP000076837"/>
    </source>
</evidence>
<feature type="compositionally biased region" description="Polar residues" evidence="1">
    <location>
        <begin position="586"/>
        <end position="597"/>
    </location>
</feature>
<feature type="compositionally biased region" description="Basic and acidic residues" evidence="1">
    <location>
        <begin position="419"/>
        <end position="441"/>
    </location>
</feature>
<evidence type="ECO:0000256" key="1">
    <source>
        <dbReference type="SAM" id="MobiDB-lite"/>
    </source>
</evidence>
<protein>
    <submittedName>
        <fullName evidence="2">Uncharacterized protein</fullName>
    </submittedName>
</protein>
<dbReference type="STRING" id="5454.A0A163JP07"/>
<gene>
    <name evidence="2" type="ORF">ST47_g2365</name>
</gene>
<feature type="compositionally biased region" description="Acidic residues" evidence="1">
    <location>
        <begin position="442"/>
        <end position="454"/>
    </location>
</feature>
<feature type="region of interest" description="Disordered" evidence="1">
    <location>
        <begin position="410"/>
        <end position="599"/>
    </location>
</feature>
<name>A0A163JP07_DIDRA</name>
<reference evidence="2 3" key="1">
    <citation type="journal article" date="2016" name="Sci. Rep.">
        <title>Draft genome sequencing and secretome analysis of fungal phytopathogen Ascochyta rabiei provides insight into the necrotrophic effector repertoire.</title>
        <authorList>
            <person name="Verma S."/>
            <person name="Gazara R.K."/>
            <person name="Nizam S."/>
            <person name="Parween S."/>
            <person name="Chattopadhyay D."/>
            <person name="Verma P.K."/>
        </authorList>
    </citation>
    <scope>NUCLEOTIDE SEQUENCE [LARGE SCALE GENOMIC DNA]</scope>
    <source>
        <strain evidence="2 3">ArDII</strain>
    </source>
</reference>
<dbReference type="AlphaFoldDB" id="A0A163JP07"/>
<dbReference type="Proteomes" id="UP000076837">
    <property type="component" value="Unassembled WGS sequence"/>
</dbReference>
<feature type="compositionally biased region" description="Low complexity" evidence="1">
    <location>
        <begin position="287"/>
        <end position="305"/>
    </location>
</feature>
<evidence type="ECO:0000313" key="2">
    <source>
        <dbReference type="EMBL" id="KZM26484.1"/>
    </source>
</evidence>
<feature type="compositionally biased region" description="Polar residues" evidence="1">
    <location>
        <begin position="517"/>
        <end position="528"/>
    </location>
</feature>
<comment type="caution">
    <text evidence="2">The sequence shown here is derived from an EMBL/GenBank/DDBJ whole genome shotgun (WGS) entry which is preliminary data.</text>
</comment>
<sequence length="706" mass="78260">MLVLAKANGSSAGDAGLGQSRHVDFHNAPLFASVHPQLTSVIRTYYAIRHINIHSMHIPERDVLNPVGPSVSEDEWPEFVLSDASVVYESNGKPANLLLAYSDVPLRVQGRLQAPPRGHTDCLVKKPYKPTDIAVRNVTRYAYAELPDQTFLIWALGEAGWFEIQPAPQYKAIYDDMLQAVQLLYFVTDIYNEPRKRGGGPGASLIYQEYAEDDRFPCTDPAEAERIFYKHRNFLLMSFLTRTNNIGWSNTPLYQTMRRQFPKDFETCKARHEGRFTDIKAERVSRSTRTSPAPATTARPTSERAQPSKGKRSVAKMDEPPKKDDNWWEASVLFEFMQKAVNQRVIRAGRNSITVERVAQLIVKRYEIDNVETARNVLLVHAQNLCYLMDHPRRQSIRFFAAEPIYGELAPGPSLSAAEQRRAQGVELRPRKDHGTLRGEDSESSDTSDEEDDMLSTPVRRLPGRSKKGTLSVLRPKSGKFSGKGKSVNRGGKGKTKPPIPVSSSSSSSSPSPSSSQEDTTAINTPTCALSPGPAKRKLDTAEGKTEGKRQRAHSSPTAPSSPPTSEDETAQAGTADSLPLRHHPGTTQAGSRSTQPMLPAIVSTPLPTYESNGPRDSWICSFDGCAQKIYGCSKEMGRQLITEHLEDHTKGREKVVGILWREQDKLHLPVDNLIKRIREMSEATTPLFPGLDTGKGLLGAVQRSA</sequence>
<proteinExistence type="predicted"/>
<feature type="region of interest" description="Disordered" evidence="1">
    <location>
        <begin position="280"/>
        <end position="322"/>
    </location>
</feature>
<feature type="compositionally biased region" description="Low complexity" evidence="1">
    <location>
        <begin position="503"/>
        <end position="516"/>
    </location>
</feature>
<keyword evidence="3" id="KW-1185">Reference proteome</keyword>
<feature type="compositionally biased region" description="Basic and acidic residues" evidence="1">
    <location>
        <begin position="537"/>
        <end position="550"/>
    </location>
</feature>